<dbReference type="InterPro" id="IPR017896">
    <property type="entry name" value="4Fe4S_Fe-S-bd"/>
</dbReference>
<dbReference type="GO" id="GO:0016491">
    <property type="term" value="F:oxidoreductase activity"/>
    <property type="evidence" value="ECO:0007669"/>
    <property type="project" value="UniProtKB-ARBA"/>
</dbReference>
<dbReference type="PANTHER" id="PTHR24960:SF79">
    <property type="entry name" value="PHOTOSYSTEM I IRON-SULFUR CENTER"/>
    <property type="match status" value="1"/>
</dbReference>
<keyword evidence="7" id="KW-1185">Reference proteome</keyword>
<evidence type="ECO:0000313" key="7">
    <source>
        <dbReference type="Proteomes" id="UP000077245"/>
    </source>
</evidence>
<dbReference type="GO" id="GO:0051539">
    <property type="term" value="F:4 iron, 4 sulfur cluster binding"/>
    <property type="evidence" value="ECO:0007669"/>
    <property type="project" value="UniProtKB-KW"/>
</dbReference>
<dbReference type="PATRIC" id="fig|49547.3.peg.1209"/>
<dbReference type="OrthoDB" id="5583at2157"/>
<proteinExistence type="predicted"/>
<dbReference type="PROSITE" id="PS51379">
    <property type="entry name" value="4FE4S_FER_2"/>
    <property type="match status" value="2"/>
</dbReference>
<sequence length="368" mass="40817">MTSKVYFSNLRTRTDNDNKGNKIIKLFNKAGFNKNYNKDELIGIKIHFGERGNDGYISPVLIRYIVDEIKKTGANPFITDTNTLYYGLRHNSVDHLHTATLNGFSYSVVNAPLIIADGIKSDNEIKVEINQKHIKEAKIAGDIAKSDGLLVASHVKGHGLCGFGGAIKNLAMGCATIGGKLNQHEASKPIMKDNCINCGICKTLCPVNAIEEENRKFRIIYDDCIACMNCWDGSPNKAIDLDWDEDIPNFIERMAEYALAAVKNKNGKMAYMNFLTNITPDCDCLPFSDSPIVPDIGFLASDDPVAIDAASYYLINQQKGNHDSMLHKNCNHGEDKFQGVWENVDGSHILRYGEEIGLGTQDFELINL</sequence>
<dbReference type="InterPro" id="IPR017900">
    <property type="entry name" value="4Fe4S_Fe_S_CS"/>
</dbReference>
<dbReference type="GO" id="GO:0046872">
    <property type="term" value="F:metal ion binding"/>
    <property type="evidence" value="ECO:0007669"/>
    <property type="project" value="UniProtKB-KW"/>
</dbReference>
<dbReference type="RefSeq" id="WP_067091355.1">
    <property type="nucleotide sequence ID" value="NZ_LWMV01000170.1"/>
</dbReference>
<accession>A0A162FMM2</accession>
<dbReference type="PROSITE" id="PS00198">
    <property type="entry name" value="4FE4S_FER_1"/>
    <property type="match status" value="1"/>
</dbReference>
<dbReference type="Pfam" id="PF04015">
    <property type="entry name" value="DUF362"/>
    <property type="match status" value="1"/>
</dbReference>
<keyword evidence="1" id="KW-0004">4Fe-4S</keyword>
<keyword evidence="2" id="KW-0479">Metal-binding</keyword>
<evidence type="ECO:0000256" key="4">
    <source>
        <dbReference type="ARBA" id="ARBA00023014"/>
    </source>
</evidence>
<dbReference type="InterPro" id="IPR007160">
    <property type="entry name" value="DUF362"/>
</dbReference>
<evidence type="ECO:0000256" key="3">
    <source>
        <dbReference type="ARBA" id="ARBA00023004"/>
    </source>
</evidence>
<feature type="domain" description="4Fe-4S ferredoxin-type" evidence="5">
    <location>
        <begin position="216"/>
        <end position="244"/>
    </location>
</feature>
<dbReference type="STRING" id="49547.MBCUR_11320"/>
<reference evidence="6 7" key="1">
    <citation type="submission" date="2016-04" db="EMBL/GenBank/DDBJ databases">
        <title>Genome sequence of Methanobrevibacter curvatus DSM 11111.</title>
        <authorList>
            <person name="Poehlein A."/>
            <person name="Seedorf H."/>
            <person name="Daniel R."/>
        </authorList>
    </citation>
    <scope>NUCLEOTIDE SEQUENCE [LARGE SCALE GENOMIC DNA]</scope>
    <source>
        <strain evidence="6 7">DSM 11111</strain>
    </source>
</reference>
<dbReference type="AlphaFoldDB" id="A0A162FMM2"/>
<protein>
    <submittedName>
        <fullName evidence="6">Ferredoxin</fullName>
    </submittedName>
</protein>
<organism evidence="6 7">
    <name type="scientific">Methanobrevibacter curvatus</name>
    <dbReference type="NCBI Taxonomy" id="49547"/>
    <lineage>
        <taxon>Archaea</taxon>
        <taxon>Methanobacteriati</taxon>
        <taxon>Methanobacteriota</taxon>
        <taxon>Methanomada group</taxon>
        <taxon>Methanobacteria</taxon>
        <taxon>Methanobacteriales</taxon>
        <taxon>Methanobacteriaceae</taxon>
        <taxon>Methanobrevibacter</taxon>
    </lineage>
</organism>
<dbReference type="Proteomes" id="UP000077245">
    <property type="component" value="Unassembled WGS sequence"/>
</dbReference>
<evidence type="ECO:0000256" key="1">
    <source>
        <dbReference type="ARBA" id="ARBA00022485"/>
    </source>
</evidence>
<dbReference type="InterPro" id="IPR050157">
    <property type="entry name" value="PSI_iron-sulfur_center"/>
</dbReference>
<dbReference type="EMBL" id="LWMV01000170">
    <property type="protein sequence ID" value="KZX12280.1"/>
    <property type="molecule type" value="Genomic_DNA"/>
</dbReference>
<keyword evidence="4" id="KW-0411">Iron-sulfur</keyword>
<evidence type="ECO:0000313" key="6">
    <source>
        <dbReference type="EMBL" id="KZX12280.1"/>
    </source>
</evidence>
<dbReference type="SUPFAM" id="SSF54862">
    <property type="entry name" value="4Fe-4S ferredoxins"/>
    <property type="match status" value="1"/>
</dbReference>
<dbReference type="PANTHER" id="PTHR24960">
    <property type="entry name" value="PHOTOSYSTEM I IRON-SULFUR CENTER-RELATED"/>
    <property type="match status" value="1"/>
</dbReference>
<dbReference type="Gene3D" id="3.30.70.20">
    <property type="match status" value="1"/>
</dbReference>
<evidence type="ECO:0000256" key="2">
    <source>
        <dbReference type="ARBA" id="ARBA00022723"/>
    </source>
</evidence>
<name>A0A162FMM2_9EURY</name>
<gene>
    <name evidence="6" type="ORF">MBCUR_11320</name>
</gene>
<keyword evidence="3" id="KW-0408">Iron</keyword>
<feature type="domain" description="4Fe-4S ferredoxin-type" evidence="5">
    <location>
        <begin position="186"/>
        <end position="215"/>
    </location>
</feature>
<comment type="caution">
    <text evidence="6">The sequence shown here is derived from an EMBL/GenBank/DDBJ whole genome shotgun (WGS) entry which is preliminary data.</text>
</comment>
<evidence type="ECO:0000259" key="5">
    <source>
        <dbReference type="PROSITE" id="PS51379"/>
    </source>
</evidence>